<dbReference type="Gramene" id="OBART03G28200.1">
    <property type="protein sequence ID" value="OBART03G28200.1"/>
    <property type="gene ID" value="OBART03G28200"/>
</dbReference>
<keyword evidence="9 12" id="KW-0408">Iron</keyword>
<evidence type="ECO:0000256" key="10">
    <source>
        <dbReference type="ARBA" id="ARBA00023033"/>
    </source>
</evidence>
<dbReference type="GO" id="GO:0016020">
    <property type="term" value="C:membrane"/>
    <property type="evidence" value="ECO:0007669"/>
    <property type="project" value="UniProtKB-SubCell"/>
</dbReference>
<keyword evidence="11" id="KW-0472">Membrane</keyword>
<dbReference type="PaxDb" id="65489-OBART03G28200.1"/>
<reference evidence="13" key="2">
    <citation type="submission" date="2015-03" db="UniProtKB">
        <authorList>
            <consortium name="EnsemblPlants"/>
        </authorList>
    </citation>
    <scope>IDENTIFICATION</scope>
</reference>
<evidence type="ECO:0000313" key="13">
    <source>
        <dbReference type="EnsemblPlants" id="OBART03G28200.1"/>
    </source>
</evidence>
<dbReference type="GO" id="GO:0016705">
    <property type="term" value="F:oxidoreductase activity, acting on paired donors, with incorporation or reduction of molecular oxygen"/>
    <property type="evidence" value="ECO:0007669"/>
    <property type="project" value="InterPro"/>
</dbReference>
<dbReference type="InterPro" id="IPR001128">
    <property type="entry name" value="Cyt_P450"/>
</dbReference>
<sequence length="484" mass="54788">MEDSPVAVAIPWFALAAATAVLAGAAWLIIRACKADESCCRLPPGSRGLPLLGESLEFFARSPSLELLPFLKQRLERYGPIFRTNIIAQDMIVSLDPELNNLVFQQEERLFQCWYPNSFMRVFGADSIITTFGSSHRHVRNLVLRLFGPENLRRAMLQEMQKTAQASLLSWLDRPSIEVKEEVSSMIFSIIAKKLISYDSSASNGKLWKQFDAFLQGLLAFPIYLPDTAFYECMQGRKNVMRMLRELLDERKKKTAHQLESIDFFDALIDELKQEKPAVSENVALDLLFLLLFASFETTSSGITAILRFLTDNPMALEELTEEHDRILKRKADPNSQITWEEYKSMKFTSHVIHEALRLANIAPVVFRKARQDVHIKGYTIPKGSKIILSPSNIHLNPTVYKDPNEFNPWRWKDIAEPAGGGSKDFMAFGGVRLCVGADFAKLQMAIFLHCLVTKWEAIKGGSMVLSPGLRFPDGFHIQLRAKA</sequence>
<dbReference type="CDD" id="cd11043">
    <property type="entry name" value="CYP90-like"/>
    <property type="match status" value="1"/>
</dbReference>
<dbReference type="HOGENOM" id="CLU_001570_15_5_1"/>
<comment type="similarity">
    <text evidence="3">Belongs to the cytochrome P450 family.</text>
</comment>
<dbReference type="PANTHER" id="PTHR24286">
    <property type="entry name" value="CYTOCHROME P450 26"/>
    <property type="match status" value="1"/>
</dbReference>
<dbReference type="AlphaFoldDB" id="A0A0D3FM05"/>
<dbReference type="EnsemblPlants" id="OBART03G28200.1">
    <property type="protein sequence ID" value="OBART03G28200.1"/>
    <property type="gene ID" value="OBART03G28200"/>
</dbReference>
<feature type="binding site" description="axial binding residue" evidence="12">
    <location>
        <position position="435"/>
    </location>
    <ligand>
        <name>heme</name>
        <dbReference type="ChEBI" id="CHEBI:30413"/>
    </ligand>
    <ligandPart>
        <name>Fe</name>
        <dbReference type="ChEBI" id="CHEBI:18248"/>
    </ligandPart>
</feature>
<dbReference type="Pfam" id="PF00067">
    <property type="entry name" value="p450"/>
    <property type="match status" value="1"/>
</dbReference>
<protein>
    <recommendedName>
        <fullName evidence="15">Cytochrome P450</fullName>
    </recommendedName>
</protein>
<evidence type="ECO:0000256" key="5">
    <source>
        <dbReference type="ARBA" id="ARBA00022692"/>
    </source>
</evidence>
<evidence type="ECO:0000256" key="6">
    <source>
        <dbReference type="ARBA" id="ARBA00022723"/>
    </source>
</evidence>
<keyword evidence="8" id="KW-0560">Oxidoreductase</keyword>
<comment type="subcellular location">
    <subcellularLocation>
        <location evidence="2">Membrane</location>
    </subcellularLocation>
</comment>
<evidence type="ECO:0000256" key="2">
    <source>
        <dbReference type="ARBA" id="ARBA00004370"/>
    </source>
</evidence>
<dbReference type="GO" id="GO:0005506">
    <property type="term" value="F:iron ion binding"/>
    <property type="evidence" value="ECO:0007669"/>
    <property type="project" value="InterPro"/>
</dbReference>
<dbReference type="GO" id="GO:0004497">
    <property type="term" value="F:monooxygenase activity"/>
    <property type="evidence" value="ECO:0007669"/>
    <property type="project" value="UniProtKB-KW"/>
</dbReference>
<name>A0A0D3FM05_9ORYZ</name>
<comment type="cofactor">
    <cofactor evidence="1 12">
        <name>heme</name>
        <dbReference type="ChEBI" id="CHEBI:30413"/>
    </cofactor>
</comment>
<evidence type="ECO:0000256" key="7">
    <source>
        <dbReference type="ARBA" id="ARBA00022989"/>
    </source>
</evidence>
<organism evidence="13">
    <name type="scientific">Oryza barthii</name>
    <dbReference type="NCBI Taxonomy" id="65489"/>
    <lineage>
        <taxon>Eukaryota</taxon>
        <taxon>Viridiplantae</taxon>
        <taxon>Streptophyta</taxon>
        <taxon>Embryophyta</taxon>
        <taxon>Tracheophyta</taxon>
        <taxon>Spermatophyta</taxon>
        <taxon>Magnoliopsida</taxon>
        <taxon>Liliopsida</taxon>
        <taxon>Poales</taxon>
        <taxon>Poaceae</taxon>
        <taxon>BOP clade</taxon>
        <taxon>Oryzoideae</taxon>
        <taxon>Oryzeae</taxon>
        <taxon>Oryzinae</taxon>
        <taxon>Oryza</taxon>
    </lineage>
</organism>
<dbReference type="InterPro" id="IPR002401">
    <property type="entry name" value="Cyt_P450_E_grp-I"/>
</dbReference>
<dbReference type="GO" id="GO:0016132">
    <property type="term" value="P:brassinosteroid biosynthetic process"/>
    <property type="evidence" value="ECO:0007669"/>
    <property type="project" value="TreeGrafter"/>
</dbReference>
<dbReference type="GO" id="GO:0016125">
    <property type="term" value="P:sterol metabolic process"/>
    <property type="evidence" value="ECO:0007669"/>
    <property type="project" value="TreeGrafter"/>
</dbReference>
<evidence type="ECO:0000256" key="1">
    <source>
        <dbReference type="ARBA" id="ARBA00001971"/>
    </source>
</evidence>
<dbReference type="eggNOG" id="KOG0157">
    <property type="taxonomic scope" value="Eukaryota"/>
</dbReference>
<dbReference type="GO" id="GO:0020037">
    <property type="term" value="F:heme binding"/>
    <property type="evidence" value="ECO:0007669"/>
    <property type="project" value="InterPro"/>
</dbReference>
<dbReference type="InterPro" id="IPR036396">
    <property type="entry name" value="Cyt_P450_sf"/>
</dbReference>
<evidence type="ECO:0000256" key="8">
    <source>
        <dbReference type="ARBA" id="ARBA00023002"/>
    </source>
</evidence>
<dbReference type="Gene3D" id="1.10.630.10">
    <property type="entry name" value="Cytochrome P450"/>
    <property type="match status" value="1"/>
</dbReference>
<keyword evidence="10" id="KW-0503">Monooxygenase</keyword>
<proteinExistence type="inferred from homology"/>
<accession>A0A0D3FM05</accession>
<keyword evidence="6 12" id="KW-0479">Metal-binding</keyword>
<reference evidence="13" key="1">
    <citation type="journal article" date="2009" name="Rice">
        <title>De Novo Next Generation Sequencing of Plant Genomes.</title>
        <authorList>
            <person name="Rounsley S."/>
            <person name="Marri P.R."/>
            <person name="Yu Y."/>
            <person name="He R."/>
            <person name="Sisneros N."/>
            <person name="Goicoechea J.L."/>
            <person name="Lee S.J."/>
            <person name="Angelova A."/>
            <person name="Kudrna D."/>
            <person name="Luo M."/>
            <person name="Affourtit J."/>
            <person name="Desany B."/>
            <person name="Knight J."/>
            <person name="Niazi F."/>
            <person name="Egholm M."/>
            <person name="Wing R.A."/>
        </authorList>
    </citation>
    <scope>NUCLEOTIDE SEQUENCE [LARGE SCALE GENOMIC DNA]</scope>
    <source>
        <strain evidence="13">cv. IRGC 105608</strain>
    </source>
</reference>
<evidence type="ECO:0000256" key="9">
    <source>
        <dbReference type="ARBA" id="ARBA00023004"/>
    </source>
</evidence>
<evidence type="ECO:0000256" key="4">
    <source>
        <dbReference type="ARBA" id="ARBA00022617"/>
    </source>
</evidence>
<dbReference type="PRINTS" id="PR00463">
    <property type="entry name" value="EP450I"/>
</dbReference>
<keyword evidence="4 12" id="KW-0349">Heme</keyword>
<evidence type="ECO:0000256" key="12">
    <source>
        <dbReference type="PIRSR" id="PIRSR602401-1"/>
    </source>
</evidence>
<evidence type="ECO:0000256" key="11">
    <source>
        <dbReference type="ARBA" id="ARBA00023136"/>
    </source>
</evidence>
<dbReference type="Proteomes" id="UP000026960">
    <property type="component" value="Chromosome 3"/>
</dbReference>
<dbReference type="FunFam" id="1.10.630.10:FF:000020">
    <property type="entry name" value="Cytochrome P450 family protein"/>
    <property type="match status" value="1"/>
</dbReference>
<keyword evidence="14" id="KW-1185">Reference proteome</keyword>
<dbReference type="STRING" id="65489.A0A0D3FM05"/>
<dbReference type="SUPFAM" id="SSF48264">
    <property type="entry name" value="Cytochrome P450"/>
    <property type="match status" value="1"/>
</dbReference>
<evidence type="ECO:0008006" key="15">
    <source>
        <dbReference type="Google" id="ProtNLM"/>
    </source>
</evidence>
<dbReference type="PANTHER" id="PTHR24286:SF81">
    <property type="entry name" value="CYTOCHROME P450 FAMILY PROTEIN, EXPRESSED"/>
    <property type="match status" value="1"/>
</dbReference>
<evidence type="ECO:0000256" key="3">
    <source>
        <dbReference type="ARBA" id="ARBA00010617"/>
    </source>
</evidence>
<dbReference type="GO" id="GO:0010268">
    <property type="term" value="P:brassinosteroid homeostasis"/>
    <property type="evidence" value="ECO:0007669"/>
    <property type="project" value="TreeGrafter"/>
</dbReference>
<keyword evidence="7" id="KW-1133">Transmembrane helix</keyword>
<evidence type="ECO:0000313" key="14">
    <source>
        <dbReference type="Proteomes" id="UP000026960"/>
    </source>
</evidence>
<keyword evidence="5" id="KW-0812">Transmembrane</keyword>